<accession>A0ABN7RMV6</accession>
<evidence type="ECO:0000259" key="8">
    <source>
        <dbReference type="Pfam" id="PF21317"/>
    </source>
</evidence>
<evidence type="ECO:0000256" key="2">
    <source>
        <dbReference type="ARBA" id="ARBA00022801"/>
    </source>
</evidence>
<evidence type="ECO:0000256" key="3">
    <source>
        <dbReference type="ARBA" id="ARBA00023295"/>
    </source>
</evidence>
<keyword evidence="3 4" id="KW-0326">Glycosidase</keyword>
<dbReference type="InterPro" id="IPR008979">
    <property type="entry name" value="Galactose-bd-like_sf"/>
</dbReference>
<evidence type="ECO:0000256" key="6">
    <source>
        <dbReference type="SAM" id="Phobius"/>
    </source>
</evidence>
<dbReference type="Pfam" id="PF21467">
    <property type="entry name" value="BetaGal_gal-bd"/>
    <property type="match status" value="1"/>
</dbReference>
<dbReference type="InterPro" id="IPR001944">
    <property type="entry name" value="Glycoside_Hdrlase_35"/>
</dbReference>
<dbReference type="SUPFAM" id="SSF49785">
    <property type="entry name" value="Galactose-binding domain-like"/>
    <property type="match status" value="1"/>
</dbReference>
<dbReference type="EC" id="3.2.1.23" evidence="4"/>
<dbReference type="Gene3D" id="3.20.20.80">
    <property type="entry name" value="Glycosidases"/>
    <property type="match status" value="1"/>
</dbReference>
<dbReference type="EMBL" id="OU015568">
    <property type="protein sequence ID" value="CAG5079079.1"/>
    <property type="molecule type" value="Genomic_DNA"/>
</dbReference>
<dbReference type="Gene3D" id="2.60.120.260">
    <property type="entry name" value="Galactose-binding domain-like"/>
    <property type="match status" value="2"/>
</dbReference>
<name>A0ABN7RMV6_OIKDI</name>
<dbReference type="PANTHER" id="PTHR23421">
    <property type="entry name" value="BETA-GALACTOSIDASE RELATED"/>
    <property type="match status" value="1"/>
</dbReference>
<keyword evidence="6" id="KW-0472">Membrane</keyword>
<dbReference type="InterPro" id="IPR048912">
    <property type="entry name" value="BetaGal1-like_ABD1"/>
</dbReference>
<evidence type="ECO:0000313" key="11">
    <source>
        <dbReference type="Proteomes" id="UP001158576"/>
    </source>
</evidence>
<dbReference type="Pfam" id="PF21317">
    <property type="entry name" value="BetaGal_ABD_1"/>
    <property type="match status" value="1"/>
</dbReference>
<dbReference type="InterPro" id="IPR031330">
    <property type="entry name" value="Gly_Hdrlase_35_cat"/>
</dbReference>
<gene>
    <name evidence="10" type="ORF">OKIOD_LOCUS719</name>
</gene>
<sequence>MSEENSIASASATSLATVTSEKYENTSDQEVASFQEVKDRRWRRWLKIAAIVFGVSAIISAIVVPCVLLLPKTTAAVLSTNISATTEASPIAETFPSTDIFSTAIGTEQNPSLGEKSTLVHEPVQSTTLAATTGIPMLNILPKHKGEHVREAKKEKTVREGLKAEGPHFTLNGKELSIYSGEMHYFRVHPDYWDQRMSNFPAAGLNTLSTYVPWNFHETFEGDFKFDGFQNLREYIKTAEKYGLNVLLRVGPYICAEWEWGGLPAWLLTKKGMKIRSTQDDFMKAAKRWLKRLVKEIEDLQYSQGGPIIAIQVENEYGVYEQDSSYLPSLKKTLLEAGVTELLYTCDDSNGLALGTPLKDSLLTINLQEDPVDTISSLRIHQPNRPAMVAEYWTGWFDWWGEKHHTLGFPWKNKFGLDKFVGTTKDLIEQEASFNLFMFHGGTNYGFWNGGIIQGGKDNNFVPDVTSYDYDALVGENGELRQKFTRMQQVMRSTLKLSTLPTPLPVPEKAKYGDLSPTSCLSFAQLISASSSFATTADQPLSMEELRAYYGYVAYETNTWGGGQQVIDLKDGIVRDRAMILLDGKYVGKIEQKMKDASFASPSSDKHTFTILVENQGRINWVRPGDHGILNDQRKGILAPIEVNGRQLKNWKMTHLPFNQTHFDALEKSSDWSKSYRSASLPGIFKFVFNINGSPKDTFLEPAGWKKGTIMVNGFNIGRYTDLGPQKTYFIPAPILRTGENTIMIFEEMKNGVDITLGDVHKLG</sequence>
<evidence type="ECO:0000313" key="10">
    <source>
        <dbReference type="EMBL" id="CAG5079079.1"/>
    </source>
</evidence>
<dbReference type="InterPro" id="IPR019801">
    <property type="entry name" value="Glyco_hydro_35_CS"/>
</dbReference>
<dbReference type="InterPro" id="IPR017853">
    <property type="entry name" value="GH"/>
</dbReference>
<comment type="similarity">
    <text evidence="1 5">Belongs to the glycosyl hydrolase 35 family.</text>
</comment>
<evidence type="ECO:0000259" key="9">
    <source>
        <dbReference type="Pfam" id="PF21467"/>
    </source>
</evidence>
<feature type="domain" description="Beta-galactosidase 1-like first all-beta" evidence="8">
    <location>
        <begin position="540"/>
        <end position="656"/>
    </location>
</feature>
<keyword evidence="11" id="KW-1185">Reference proteome</keyword>
<protein>
    <recommendedName>
        <fullName evidence="4">Beta-galactosidase</fullName>
        <ecNumber evidence="4">3.2.1.23</ecNumber>
    </recommendedName>
</protein>
<dbReference type="SUPFAM" id="SSF51445">
    <property type="entry name" value="(Trans)glycosidases"/>
    <property type="match status" value="1"/>
</dbReference>
<evidence type="ECO:0000259" key="7">
    <source>
        <dbReference type="Pfam" id="PF01301"/>
    </source>
</evidence>
<feature type="transmembrane region" description="Helical" evidence="6">
    <location>
        <begin position="48"/>
        <end position="70"/>
    </location>
</feature>
<keyword evidence="6" id="KW-1133">Transmembrane helix</keyword>
<evidence type="ECO:0000256" key="5">
    <source>
        <dbReference type="RuleBase" id="RU003679"/>
    </source>
</evidence>
<dbReference type="Proteomes" id="UP001158576">
    <property type="component" value="Chromosome PAR"/>
</dbReference>
<evidence type="ECO:0000256" key="4">
    <source>
        <dbReference type="RuleBase" id="RU000675"/>
    </source>
</evidence>
<reference evidence="10 11" key="1">
    <citation type="submission" date="2021-04" db="EMBL/GenBank/DDBJ databases">
        <authorList>
            <person name="Bliznina A."/>
        </authorList>
    </citation>
    <scope>NUCLEOTIDE SEQUENCE [LARGE SCALE GENOMIC DNA]</scope>
</reference>
<evidence type="ECO:0000256" key="1">
    <source>
        <dbReference type="ARBA" id="ARBA00009809"/>
    </source>
</evidence>
<comment type="catalytic activity">
    <reaction evidence="4">
        <text>Hydrolysis of terminal non-reducing beta-D-galactose residues in beta-D-galactosides.</text>
        <dbReference type="EC" id="3.2.1.23"/>
    </reaction>
</comment>
<keyword evidence="2 4" id="KW-0378">Hydrolase</keyword>
<keyword evidence="6" id="KW-0812">Transmembrane</keyword>
<dbReference type="InterPro" id="IPR048913">
    <property type="entry name" value="BetaGal_gal-bd"/>
</dbReference>
<dbReference type="PROSITE" id="PS01182">
    <property type="entry name" value="GLYCOSYL_HYDROL_F35"/>
    <property type="match status" value="1"/>
</dbReference>
<feature type="domain" description="Beta-galactosidase galactose-binding" evidence="9">
    <location>
        <begin position="684"/>
        <end position="741"/>
    </location>
</feature>
<organism evidence="10 11">
    <name type="scientific">Oikopleura dioica</name>
    <name type="common">Tunicate</name>
    <dbReference type="NCBI Taxonomy" id="34765"/>
    <lineage>
        <taxon>Eukaryota</taxon>
        <taxon>Metazoa</taxon>
        <taxon>Chordata</taxon>
        <taxon>Tunicata</taxon>
        <taxon>Appendicularia</taxon>
        <taxon>Copelata</taxon>
        <taxon>Oikopleuridae</taxon>
        <taxon>Oikopleura</taxon>
    </lineage>
</organism>
<feature type="domain" description="Glycoside hydrolase 35 catalytic" evidence="7">
    <location>
        <begin position="169"/>
        <end position="492"/>
    </location>
</feature>
<dbReference type="PRINTS" id="PR00742">
    <property type="entry name" value="GLHYDRLASE35"/>
</dbReference>
<proteinExistence type="inferred from homology"/>
<dbReference type="Pfam" id="PF01301">
    <property type="entry name" value="Glyco_hydro_35"/>
    <property type="match status" value="1"/>
</dbReference>